<dbReference type="PROSITE" id="PS00893">
    <property type="entry name" value="NUDIX_BOX"/>
    <property type="match status" value="1"/>
</dbReference>
<feature type="domain" description="Nudix hydrolase" evidence="6">
    <location>
        <begin position="7"/>
        <end position="147"/>
    </location>
</feature>
<dbReference type="InterPro" id="IPR020476">
    <property type="entry name" value="Nudix_hydrolase"/>
</dbReference>
<dbReference type="SUPFAM" id="SSF55811">
    <property type="entry name" value="Nudix"/>
    <property type="match status" value="1"/>
</dbReference>
<proteinExistence type="inferred from homology"/>
<name>A0A841BN61_9ACTN</name>
<dbReference type="PANTHER" id="PTHR43046:SF12">
    <property type="entry name" value="GDP-MANNOSE MANNOSYL HYDROLASE"/>
    <property type="match status" value="1"/>
</dbReference>
<accession>A0A841BN61</accession>
<dbReference type="InterPro" id="IPR015797">
    <property type="entry name" value="NUDIX_hydrolase-like_dom_sf"/>
</dbReference>
<evidence type="ECO:0000256" key="5">
    <source>
        <dbReference type="RuleBase" id="RU003476"/>
    </source>
</evidence>
<dbReference type="InterPro" id="IPR020084">
    <property type="entry name" value="NUDIX_hydrolase_CS"/>
</dbReference>
<evidence type="ECO:0000256" key="1">
    <source>
        <dbReference type="ARBA" id="ARBA00001946"/>
    </source>
</evidence>
<evidence type="ECO:0000313" key="7">
    <source>
        <dbReference type="EMBL" id="MBB5869704.1"/>
    </source>
</evidence>
<keyword evidence="4" id="KW-0460">Magnesium</keyword>
<dbReference type="PROSITE" id="PS51462">
    <property type="entry name" value="NUDIX"/>
    <property type="match status" value="1"/>
</dbReference>
<evidence type="ECO:0000313" key="8">
    <source>
        <dbReference type="Proteomes" id="UP000587527"/>
    </source>
</evidence>
<dbReference type="GO" id="GO:0016787">
    <property type="term" value="F:hydrolase activity"/>
    <property type="evidence" value="ECO:0007669"/>
    <property type="project" value="UniProtKB-KW"/>
</dbReference>
<evidence type="ECO:0000256" key="2">
    <source>
        <dbReference type="ARBA" id="ARBA00005582"/>
    </source>
</evidence>
<dbReference type="AlphaFoldDB" id="A0A841BN61"/>
<organism evidence="7 8">
    <name type="scientific">Allocatelliglobosispora scoriae</name>
    <dbReference type="NCBI Taxonomy" id="643052"/>
    <lineage>
        <taxon>Bacteria</taxon>
        <taxon>Bacillati</taxon>
        <taxon>Actinomycetota</taxon>
        <taxon>Actinomycetes</taxon>
        <taxon>Micromonosporales</taxon>
        <taxon>Micromonosporaceae</taxon>
        <taxon>Allocatelliglobosispora</taxon>
    </lineage>
</organism>
<reference evidence="7 8" key="1">
    <citation type="submission" date="2020-08" db="EMBL/GenBank/DDBJ databases">
        <title>Sequencing the genomes of 1000 actinobacteria strains.</title>
        <authorList>
            <person name="Klenk H.-P."/>
        </authorList>
    </citation>
    <scope>NUCLEOTIDE SEQUENCE [LARGE SCALE GENOMIC DNA]</scope>
    <source>
        <strain evidence="7 8">DSM 45362</strain>
    </source>
</reference>
<comment type="caution">
    <text evidence="7">The sequence shown here is derived from an EMBL/GenBank/DDBJ whole genome shotgun (WGS) entry which is preliminary data.</text>
</comment>
<keyword evidence="8" id="KW-1185">Reference proteome</keyword>
<gene>
    <name evidence="7" type="ORF">F4553_003083</name>
</gene>
<comment type="similarity">
    <text evidence="2 5">Belongs to the Nudix hydrolase family.</text>
</comment>
<protein>
    <submittedName>
        <fullName evidence="7">8-oxo-dGTP pyrophosphatase MutT (NUDIX family)</fullName>
    </submittedName>
</protein>
<evidence type="ECO:0000256" key="3">
    <source>
        <dbReference type="ARBA" id="ARBA00022801"/>
    </source>
</evidence>
<dbReference type="PANTHER" id="PTHR43046">
    <property type="entry name" value="GDP-MANNOSE MANNOSYL HYDROLASE"/>
    <property type="match status" value="1"/>
</dbReference>
<dbReference type="EMBL" id="JACHMN010000002">
    <property type="protein sequence ID" value="MBB5869704.1"/>
    <property type="molecule type" value="Genomic_DNA"/>
</dbReference>
<comment type="cofactor">
    <cofactor evidence="1">
        <name>Mg(2+)</name>
        <dbReference type="ChEBI" id="CHEBI:18420"/>
    </cofactor>
</comment>
<dbReference type="Proteomes" id="UP000587527">
    <property type="component" value="Unassembled WGS sequence"/>
</dbReference>
<dbReference type="Gene3D" id="3.90.79.10">
    <property type="entry name" value="Nucleoside Triphosphate Pyrophosphohydrolase"/>
    <property type="match status" value="1"/>
</dbReference>
<dbReference type="Pfam" id="PF00293">
    <property type="entry name" value="NUDIX"/>
    <property type="match status" value="1"/>
</dbReference>
<sequence length="150" mass="16566">MEIPIAPKRASVRVVCLDAADRVLLLQWRDPHSGRLLWEPPGGGVEPGEAPVDAARRELLEETGLVTVIEDRPVLVDRDVIWKSRRHLVTEPFFLARIDADAPVLSRAGLEVEEQVNLGGYAWVAIDEFAGLPDALEPPHLAEVVAELRT</sequence>
<evidence type="ECO:0000259" key="6">
    <source>
        <dbReference type="PROSITE" id="PS51462"/>
    </source>
</evidence>
<keyword evidence="3 5" id="KW-0378">Hydrolase</keyword>
<evidence type="ECO:0000256" key="4">
    <source>
        <dbReference type="ARBA" id="ARBA00022842"/>
    </source>
</evidence>
<dbReference type="InterPro" id="IPR000086">
    <property type="entry name" value="NUDIX_hydrolase_dom"/>
</dbReference>
<dbReference type="PRINTS" id="PR00502">
    <property type="entry name" value="NUDIXFAMILY"/>
</dbReference>